<sequence>MSYQDQQQKVQAENEERERRKLECELEEQNIDARKATELMSLLNVDPEQYNENALCFENPNRKVSYSSVSYE</sequence>
<dbReference type="AlphaFoldDB" id="A0A822D947"/>
<comment type="caution">
    <text evidence="5">The sequence shown here is derived from an EMBL/GenBank/DDBJ whole genome shotgun (WGS) entry which is preliminary data.</text>
</comment>
<proteinExistence type="predicted"/>
<evidence type="ECO:0000313" key="6">
    <source>
        <dbReference type="Proteomes" id="UP000663848"/>
    </source>
</evidence>
<reference evidence="5" key="1">
    <citation type="submission" date="2021-02" db="EMBL/GenBank/DDBJ databases">
        <authorList>
            <person name="Nowell W R."/>
        </authorList>
    </citation>
    <scope>NUCLEOTIDE SEQUENCE</scope>
</reference>
<evidence type="ECO:0000256" key="1">
    <source>
        <dbReference type="SAM" id="MobiDB-lite"/>
    </source>
</evidence>
<keyword evidence="7" id="KW-1185">Reference proteome</keyword>
<evidence type="ECO:0000313" key="3">
    <source>
        <dbReference type="EMBL" id="CAF4867325.1"/>
    </source>
</evidence>
<evidence type="ECO:0000313" key="2">
    <source>
        <dbReference type="EMBL" id="CAF4867268.1"/>
    </source>
</evidence>
<protein>
    <submittedName>
        <fullName evidence="5">Uncharacterized protein</fullName>
    </submittedName>
</protein>
<organism evidence="5 6">
    <name type="scientific">Rotaria socialis</name>
    <dbReference type="NCBI Taxonomy" id="392032"/>
    <lineage>
        <taxon>Eukaryota</taxon>
        <taxon>Metazoa</taxon>
        <taxon>Spiralia</taxon>
        <taxon>Gnathifera</taxon>
        <taxon>Rotifera</taxon>
        <taxon>Eurotatoria</taxon>
        <taxon>Bdelloidea</taxon>
        <taxon>Philodinida</taxon>
        <taxon>Philodinidae</taxon>
        <taxon>Rotaria</taxon>
    </lineage>
</organism>
<dbReference type="Proteomes" id="UP000663873">
    <property type="component" value="Unassembled WGS sequence"/>
</dbReference>
<evidence type="ECO:0000313" key="4">
    <source>
        <dbReference type="EMBL" id="CAF5063270.1"/>
    </source>
</evidence>
<dbReference type="EMBL" id="CAJOBP010066206">
    <property type="protein sequence ID" value="CAF4867268.1"/>
    <property type="molecule type" value="Genomic_DNA"/>
</dbReference>
<gene>
    <name evidence="4" type="ORF">QYT958_LOCUS42798</name>
    <name evidence="5" type="ORF">QYT958_LOCUS42826</name>
    <name evidence="2" type="ORF">UJA718_LOCUS44124</name>
    <name evidence="3" type="ORF">UJA718_LOCUS44127</name>
</gene>
<evidence type="ECO:0000313" key="7">
    <source>
        <dbReference type="Proteomes" id="UP000663873"/>
    </source>
</evidence>
<evidence type="ECO:0000313" key="5">
    <source>
        <dbReference type="EMBL" id="CAF5063745.1"/>
    </source>
</evidence>
<dbReference type="EMBL" id="CAJOBP010066217">
    <property type="protein sequence ID" value="CAF4867325.1"/>
    <property type="molecule type" value="Genomic_DNA"/>
</dbReference>
<dbReference type="EMBL" id="CAJOBR010056695">
    <property type="protein sequence ID" value="CAF5063270.1"/>
    <property type="molecule type" value="Genomic_DNA"/>
</dbReference>
<dbReference type="Proteomes" id="UP000663848">
    <property type="component" value="Unassembled WGS sequence"/>
</dbReference>
<feature type="compositionally biased region" description="Polar residues" evidence="1">
    <location>
        <begin position="1"/>
        <end position="11"/>
    </location>
</feature>
<feature type="region of interest" description="Disordered" evidence="1">
    <location>
        <begin position="1"/>
        <end position="20"/>
    </location>
</feature>
<accession>A0A822D947</accession>
<feature type="non-terminal residue" evidence="5">
    <location>
        <position position="72"/>
    </location>
</feature>
<name>A0A822D947_9BILA</name>
<dbReference type="EMBL" id="CAJOBR010056896">
    <property type="protein sequence ID" value="CAF5063745.1"/>
    <property type="molecule type" value="Genomic_DNA"/>
</dbReference>